<dbReference type="FunCoup" id="A0A316W0D2">
    <property type="interactions" value="514"/>
</dbReference>
<dbReference type="GO" id="GO:0031201">
    <property type="term" value="C:SNARE complex"/>
    <property type="evidence" value="ECO:0007669"/>
    <property type="project" value="TreeGrafter"/>
</dbReference>
<feature type="domain" description="T-SNARE coiled-coil homology" evidence="10">
    <location>
        <begin position="263"/>
        <end position="325"/>
    </location>
</feature>
<dbReference type="GO" id="GO:0006886">
    <property type="term" value="P:intracellular protein transport"/>
    <property type="evidence" value="ECO:0007669"/>
    <property type="project" value="InterPro"/>
</dbReference>
<dbReference type="AlphaFoldDB" id="A0A316W0D2"/>
<dbReference type="InterPro" id="IPR045242">
    <property type="entry name" value="Syntaxin"/>
</dbReference>
<keyword evidence="4 9" id="KW-0812">Transmembrane</keyword>
<dbReference type="InterPro" id="IPR000727">
    <property type="entry name" value="T_SNARE_dom"/>
</dbReference>
<feature type="region of interest" description="Disordered" evidence="8">
    <location>
        <begin position="20"/>
        <end position="52"/>
    </location>
</feature>
<evidence type="ECO:0000256" key="3">
    <source>
        <dbReference type="ARBA" id="ARBA00022448"/>
    </source>
</evidence>
<keyword evidence="5 9" id="KW-1133">Transmembrane helix</keyword>
<feature type="compositionally biased region" description="Polar residues" evidence="8">
    <location>
        <begin position="21"/>
        <end position="32"/>
    </location>
</feature>
<evidence type="ECO:0000256" key="5">
    <source>
        <dbReference type="ARBA" id="ARBA00022989"/>
    </source>
</evidence>
<dbReference type="InterPro" id="IPR006012">
    <property type="entry name" value="Syntaxin/epimorphin_CS"/>
</dbReference>
<dbReference type="GO" id="GO:0006906">
    <property type="term" value="P:vesicle fusion"/>
    <property type="evidence" value="ECO:0007669"/>
    <property type="project" value="TreeGrafter"/>
</dbReference>
<dbReference type="SMART" id="SM00397">
    <property type="entry name" value="t_SNARE"/>
    <property type="match status" value="1"/>
</dbReference>
<evidence type="ECO:0000256" key="1">
    <source>
        <dbReference type="ARBA" id="ARBA00004211"/>
    </source>
</evidence>
<evidence type="ECO:0000259" key="10">
    <source>
        <dbReference type="PROSITE" id="PS50192"/>
    </source>
</evidence>
<keyword evidence="3" id="KW-0813">Transport</keyword>
<dbReference type="GO" id="GO:0006888">
    <property type="term" value="P:endoplasmic reticulum to Golgi vesicle-mediated transport"/>
    <property type="evidence" value="ECO:0007669"/>
    <property type="project" value="TreeGrafter"/>
</dbReference>
<evidence type="ECO:0000256" key="2">
    <source>
        <dbReference type="ARBA" id="ARBA00009063"/>
    </source>
</evidence>
<evidence type="ECO:0000256" key="8">
    <source>
        <dbReference type="SAM" id="MobiDB-lite"/>
    </source>
</evidence>
<keyword evidence="7 9" id="KW-0472">Membrane</keyword>
<dbReference type="PROSITE" id="PS50192">
    <property type="entry name" value="T_SNARE"/>
    <property type="match status" value="1"/>
</dbReference>
<dbReference type="CDD" id="cd15844">
    <property type="entry name" value="SNARE_syntaxin5"/>
    <property type="match status" value="1"/>
</dbReference>
<dbReference type="PROSITE" id="PS00914">
    <property type="entry name" value="SYNTAXIN"/>
    <property type="match status" value="1"/>
</dbReference>
<comment type="similarity">
    <text evidence="2">Belongs to the syntaxin family.</text>
</comment>
<keyword evidence="12" id="KW-1185">Reference proteome</keyword>
<dbReference type="RefSeq" id="XP_025370537.1">
    <property type="nucleotide sequence ID" value="XM_025513645.1"/>
</dbReference>
<dbReference type="InterPro" id="IPR010989">
    <property type="entry name" value="SNARE"/>
</dbReference>
<protein>
    <submittedName>
        <fullName evidence="11">t-SNARE</fullName>
    </submittedName>
</protein>
<sequence length="354" mass="38608">MSSASTARYRDRTHEFLSLVESHTQASGSSSRLLADGGNNRKKTPAERSEFAKRAASVAKEIAETSAKLGRLAELAKRKTLFDDRPVEISELTYIIKHDLASINQQLGQLQSFGKHQRAAPSGKKDKGEEHRGNVVTLLQSRLAGTTSAFQEVLEVRTKNMKASRERTDQFAFNGGAAPAPPQANSILRSRLGVPPDSPLYTPRAGSSQSQVAARSAPQQGYDPTQAAYDGYDSKAKGGGEFLTLDMGQQQQQLELMENGGNDAYMQQRSTAIESIESTISELGSIFGQLAHMVQEQGEMVTRIDADVEEVGLNVEGAQRELLKYLHHVSSNRMLMLKIFGAVIITFLLLVALS</sequence>
<feature type="region of interest" description="Disordered" evidence="8">
    <location>
        <begin position="112"/>
        <end position="132"/>
    </location>
</feature>
<feature type="compositionally biased region" description="Polar residues" evidence="8">
    <location>
        <begin position="205"/>
        <end position="223"/>
    </location>
</feature>
<evidence type="ECO:0000256" key="7">
    <source>
        <dbReference type="ARBA" id="ARBA00023136"/>
    </source>
</evidence>
<dbReference type="GO" id="GO:0000149">
    <property type="term" value="F:SNARE binding"/>
    <property type="evidence" value="ECO:0007669"/>
    <property type="project" value="TreeGrafter"/>
</dbReference>
<dbReference type="SUPFAM" id="SSF47661">
    <property type="entry name" value="t-snare proteins"/>
    <property type="match status" value="1"/>
</dbReference>
<accession>A0A316W0D2</accession>
<dbReference type="PANTHER" id="PTHR19957:SF3">
    <property type="entry name" value="SYNTAXIN-5"/>
    <property type="match status" value="1"/>
</dbReference>
<name>A0A316W0D2_9BASI</name>
<reference evidence="11 12" key="1">
    <citation type="journal article" date="2018" name="Mol. Biol. Evol.">
        <title>Broad Genomic Sampling Reveals a Smut Pathogenic Ancestry of the Fungal Clade Ustilaginomycotina.</title>
        <authorList>
            <person name="Kijpornyongpan T."/>
            <person name="Mondo S.J."/>
            <person name="Barry K."/>
            <person name="Sandor L."/>
            <person name="Lee J."/>
            <person name="Lipzen A."/>
            <person name="Pangilinan J."/>
            <person name="LaButti K."/>
            <person name="Hainaut M."/>
            <person name="Henrissat B."/>
            <person name="Grigoriev I.V."/>
            <person name="Spatafora J.W."/>
            <person name="Aime M.C."/>
        </authorList>
    </citation>
    <scope>NUCLEOTIDE SEQUENCE [LARGE SCALE GENOMIC DNA]</scope>
    <source>
        <strain evidence="11 12">MCA 4658</strain>
    </source>
</reference>
<keyword evidence="6" id="KW-0175">Coiled coil</keyword>
<dbReference type="OrthoDB" id="421009at2759"/>
<dbReference type="Pfam" id="PF05739">
    <property type="entry name" value="SNARE"/>
    <property type="match status" value="1"/>
</dbReference>
<evidence type="ECO:0000313" key="12">
    <source>
        <dbReference type="Proteomes" id="UP000245783"/>
    </source>
</evidence>
<feature type="region of interest" description="Disordered" evidence="8">
    <location>
        <begin position="172"/>
        <end position="226"/>
    </location>
</feature>
<organism evidence="11 12">
    <name type="scientific">Ceraceosorus guamensis</name>
    <dbReference type="NCBI Taxonomy" id="1522189"/>
    <lineage>
        <taxon>Eukaryota</taxon>
        <taxon>Fungi</taxon>
        <taxon>Dikarya</taxon>
        <taxon>Basidiomycota</taxon>
        <taxon>Ustilaginomycotina</taxon>
        <taxon>Exobasidiomycetes</taxon>
        <taxon>Ceraceosorales</taxon>
        <taxon>Ceraceosoraceae</taxon>
        <taxon>Ceraceosorus</taxon>
    </lineage>
</organism>
<dbReference type="Proteomes" id="UP000245783">
    <property type="component" value="Unassembled WGS sequence"/>
</dbReference>
<dbReference type="STRING" id="1522189.A0A316W0D2"/>
<dbReference type="EMBL" id="KZ819370">
    <property type="protein sequence ID" value="PWN43377.1"/>
    <property type="molecule type" value="Genomic_DNA"/>
</dbReference>
<gene>
    <name evidence="11" type="ORF">IE81DRAFT_322443</name>
</gene>
<dbReference type="GeneID" id="37035515"/>
<feature type="transmembrane region" description="Helical" evidence="9">
    <location>
        <begin position="335"/>
        <end position="353"/>
    </location>
</feature>
<evidence type="ECO:0000256" key="6">
    <source>
        <dbReference type="ARBA" id="ARBA00023054"/>
    </source>
</evidence>
<comment type="subcellular location">
    <subcellularLocation>
        <location evidence="1">Membrane</location>
        <topology evidence="1">Single-pass type IV membrane protein</topology>
    </subcellularLocation>
</comment>
<evidence type="ECO:0000256" key="9">
    <source>
        <dbReference type="SAM" id="Phobius"/>
    </source>
</evidence>
<proteinExistence type="inferred from homology"/>
<evidence type="ECO:0000313" key="11">
    <source>
        <dbReference type="EMBL" id="PWN43377.1"/>
    </source>
</evidence>
<evidence type="ECO:0000256" key="4">
    <source>
        <dbReference type="ARBA" id="ARBA00022692"/>
    </source>
</evidence>
<dbReference type="InParanoid" id="A0A316W0D2"/>
<dbReference type="GO" id="GO:0005484">
    <property type="term" value="F:SNAP receptor activity"/>
    <property type="evidence" value="ECO:0007669"/>
    <property type="project" value="InterPro"/>
</dbReference>
<feature type="compositionally biased region" description="Basic and acidic residues" evidence="8">
    <location>
        <begin position="123"/>
        <end position="132"/>
    </location>
</feature>
<dbReference type="Gene3D" id="1.20.58.70">
    <property type="match status" value="1"/>
</dbReference>
<dbReference type="PANTHER" id="PTHR19957">
    <property type="entry name" value="SYNTAXIN"/>
    <property type="match status" value="1"/>
</dbReference>
<dbReference type="GO" id="GO:0048278">
    <property type="term" value="P:vesicle docking"/>
    <property type="evidence" value="ECO:0007669"/>
    <property type="project" value="TreeGrafter"/>
</dbReference>
<dbReference type="GO" id="GO:0000139">
    <property type="term" value="C:Golgi membrane"/>
    <property type="evidence" value="ECO:0007669"/>
    <property type="project" value="TreeGrafter"/>
</dbReference>